<dbReference type="InterPro" id="IPR055354">
    <property type="entry name" value="DUF7507"/>
</dbReference>
<name>A0A5C7B7H7_9FLAO</name>
<feature type="chain" id="PRO_5022846370" evidence="2">
    <location>
        <begin position="30"/>
        <end position="1886"/>
    </location>
</feature>
<dbReference type="OrthoDB" id="9805017at2"/>
<feature type="compositionally biased region" description="Low complexity" evidence="1">
    <location>
        <begin position="1110"/>
        <end position="1124"/>
    </location>
</feature>
<feature type="domain" description="DUF7507" evidence="4">
    <location>
        <begin position="1836"/>
        <end position="1885"/>
    </location>
</feature>
<proteinExistence type="predicted"/>
<dbReference type="Pfam" id="PF24346">
    <property type="entry name" value="DUF7507"/>
    <property type="match status" value="1"/>
</dbReference>
<protein>
    <submittedName>
        <fullName evidence="5">DUF11 domain-containing protein</fullName>
    </submittedName>
</protein>
<evidence type="ECO:0000259" key="3">
    <source>
        <dbReference type="Pfam" id="PF01345"/>
    </source>
</evidence>
<dbReference type="SUPFAM" id="SSF103647">
    <property type="entry name" value="TSP type-3 repeat"/>
    <property type="match status" value="1"/>
</dbReference>
<feature type="domain" description="DUF11" evidence="3">
    <location>
        <begin position="1130"/>
        <end position="1238"/>
    </location>
</feature>
<dbReference type="InterPro" id="IPR001434">
    <property type="entry name" value="OmcB-like_DUF11"/>
</dbReference>
<dbReference type="GO" id="GO:0005509">
    <property type="term" value="F:calcium ion binding"/>
    <property type="evidence" value="ECO:0007669"/>
    <property type="project" value="InterPro"/>
</dbReference>
<dbReference type="InterPro" id="IPR013783">
    <property type="entry name" value="Ig-like_fold"/>
</dbReference>
<reference evidence="5 6" key="1">
    <citation type="submission" date="2019-08" db="EMBL/GenBank/DDBJ databases">
        <title>Genome of Psychroserpens burtonensis ACAM 167.</title>
        <authorList>
            <person name="Bowman J.P."/>
        </authorList>
    </citation>
    <scope>NUCLEOTIDE SEQUENCE [LARGE SCALE GENOMIC DNA]</scope>
    <source>
        <strain evidence="5 6">ACAM 167</strain>
    </source>
</reference>
<comment type="caution">
    <text evidence="5">The sequence shown here is derived from an EMBL/GenBank/DDBJ whole genome shotgun (WGS) entry which is preliminary data.</text>
</comment>
<dbReference type="InterPro" id="IPR047589">
    <property type="entry name" value="DUF11_rpt"/>
</dbReference>
<dbReference type="InterPro" id="IPR028974">
    <property type="entry name" value="TSP_type-3_rpt"/>
</dbReference>
<sequence length="1886" mass="194714">MIIFTRFSFKKKFSFALLVMITCQTFLFAQCPVPEADGTYNPKDDIIITSYHQSIAKTPDGLITWGEDMDFDGGNANVIQEISPANGYTFTGTVVQYAVSGNSGGQAFLLSTTNLYAWGQVNEVVNSSFVSGATFDTMALPAGVLATDVNDLYATSNVLAINTSAGEVWIASVESRVNGNTSTNTAIWQQVETSAGVPITDVFHVSGSDVALYAIQNDGDVYVWGNNVHLADGNAAANYDFATLMTAPPSTPTYITAFYNDESNEHGVLALGVDRRMYGVGFNTSQKLIDETTNAVLNWVTIDDSLGNPIENVLQMSSNQSSEQWASAGAITEGATPTSKRILLTWGSNNQGAIGQGADATTEYPAIPDGYTIDDDDAVYVSTGGHATTIYNRDTKTICFTGHVIDGSTGGLTGSTATAFECITIVNFDVCGVNTCSVDSIVSSNESVCNDNGTSLNSTDDFFTADITVEFLDIPPTGTLELTGDGTGSISVSGLISPYTFNNVVLPANGSAISITATFSDDSACVFTNSNIFTAPVSCSFDISAEDDDFSAIPIDSVSGGTTASVFNNNGNGTDTADGVDATDSNISDNISITNDGGLTGVSISTDGTINIPIGTATGPYTVEYTICLDIAPTICETANVTITVINSCTDGAILGTATANDPDADGINNVCDLDDDNDGILDTSECTVTPASDADSVDASSSGLLNQNFAIGSDNIYGSIDSVTDQLIIDLGVIVDPDVIIEIESLVTVNLHVMGVEQSLDNTVYNNLETFNFSNISNEIIQNYTVTSSTRYIRITMATDAGSGRLQIDNVSYQAFCGGDTDGDGIPDYLDTDSDNDGCNDVVEAGHIDDGTGQVDGTGFDGNGQVTGAATAYTGNNSNVTTATQVNVDATALITQTVTEGNGTTFTITSATAVNTTTFSAGVPDYTLTPGPATDSSVDIDYQWQENGVDLTDTGVYSGTNTITLAISNVTGLDGNVYNLVITHRDNDCLIIQNSATLNVVAPSADVSVTKTLIDSSPYATGDTVTYTLVVSNLGPDTATNVEVTDVPSNLTITGVTGAGCTTFPCTIGSIASGAANDVTITVTATIDASGNFSNTASVSADETDPVSTNNIDDGTDGNNDGTAAPVADVSVAKTLIDSSPYATGDTVTYTLVVSNLGPDTATNVEVTDVPSNLTITGVTGAGCTTFPCTIGIIASGAANDVTITVTATIDASGNFSNTASVSADETDPVATNNIDDGTDGNNDGTAAPVADVSVAKTLIDSSPYATGDTVTYTLVVSNLGPDTATNVEVTDVPSNLTITGVTGAGCTTFPCTIGSIASGAANDVTITVTATIDASGNFSNTASVSADETDPVATNNIDDGTDGNNGGTAVDSLTVDAVDDDFGGTSFNPVTGGTTGSVFDNNGIGTDLADGLPATDANISDNITIADDDGLTGVTIDSDGAINIPAGSLPGIYNVQYTICLEADPTICDTATVTIVVADCADYPTNDCDGDGVINSADTCDGFDDNADADGDLVPDGCDDDDDNDGLLDADERGDTVNGQPACGSETTFDFSAIPTEETGDGNIATLLEGEVFRFSAVQAGVDALVTLVDFVNAEVDILDDNSSNAEYFKPGTRFTSLNPNQEGYVEFNIQFVVAGTLTLAPQATEVFINLNDIDGTPDLMERDRVQTPLSYVLSNPSDVTIENEPNFLLVTSGNVNFPGSSNVNANLNVSTRYENFNSYNMRLGVRATNAISDVVRYHSIQFACVTNFTNPETTDPDTDNDGIPDYLDSDSDNDGCPDALEGDGGYTLSDLDADDSLGDNVDANGIPQDGAMNSLQQNDVSSTDAAINSCESPIILAEKSATITDNGDGVLGAGDTINYIITVENTGNVTLNNVGIADTLTDL</sequence>
<feature type="region of interest" description="Disordered" evidence="1">
    <location>
        <begin position="1095"/>
        <end position="1125"/>
    </location>
</feature>
<gene>
    <name evidence="5" type="ORF">ES692_15485</name>
</gene>
<dbReference type="Gene3D" id="2.130.10.30">
    <property type="entry name" value="Regulator of chromosome condensation 1/beta-lactamase-inhibitor protein II"/>
    <property type="match status" value="1"/>
</dbReference>
<dbReference type="SUPFAM" id="SSF50985">
    <property type="entry name" value="RCC1/BLIP-II"/>
    <property type="match status" value="1"/>
</dbReference>
<feature type="compositionally biased region" description="Acidic residues" evidence="1">
    <location>
        <begin position="1757"/>
        <end position="1778"/>
    </location>
</feature>
<feature type="region of interest" description="Disordered" evidence="1">
    <location>
        <begin position="1751"/>
        <end position="1810"/>
    </location>
</feature>
<feature type="compositionally biased region" description="Low complexity" evidence="1">
    <location>
        <begin position="1232"/>
        <end position="1249"/>
    </location>
</feature>
<feature type="domain" description="DUF11" evidence="3">
    <location>
        <begin position="1007"/>
        <end position="1115"/>
    </location>
</feature>
<feature type="signal peptide" evidence="2">
    <location>
        <begin position="1"/>
        <end position="29"/>
    </location>
</feature>
<feature type="non-terminal residue" evidence="5">
    <location>
        <position position="1886"/>
    </location>
</feature>
<dbReference type="InterPro" id="IPR000408">
    <property type="entry name" value="Reg_chr_condens"/>
</dbReference>
<feature type="region of interest" description="Disordered" evidence="1">
    <location>
        <begin position="1343"/>
        <end position="1369"/>
    </location>
</feature>
<evidence type="ECO:0000256" key="2">
    <source>
        <dbReference type="SAM" id="SignalP"/>
    </source>
</evidence>
<evidence type="ECO:0000259" key="4">
    <source>
        <dbReference type="Pfam" id="PF24346"/>
    </source>
</evidence>
<accession>A0A5C7B7H7</accession>
<dbReference type="PROSITE" id="PS50012">
    <property type="entry name" value="RCC1_3"/>
    <property type="match status" value="1"/>
</dbReference>
<evidence type="ECO:0000256" key="1">
    <source>
        <dbReference type="SAM" id="MobiDB-lite"/>
    </source>
</evidence>
<keyword evidence="2" id="KW-0732">Signal</keyword>
<dbReference type="EMBL" id="VOSB01000025">
    <property type="protein sequence ID" value="TXE15774.1"/>
    <property type="molecule type" value="Genomic_DNA"/>
</dbReference>
<evidence type="ECO:0000313" key="5">
    <source>
        <dbReference type="EMBL" id="TXE15774.1"/>
    </source>
</evidence>
<dbReference type="Gene3D" id="2.60.40.10">
    <property type="entry name" value="Immunoglobulins"/>
    <property type="match status" value="1"/>
</dbReference>
<dbReference type="Proteomes" id="UP000321938">
    <property type="component" value="Unassembled WGS sequence"/>
</dbReference>
<dbReference type="Pfam" id="PF01345">
    <property type="entry name" value="DUF11"/>
    <property type="match status" value="3"/>
</dbReference>
<dbReference type="NCBIfam" id="TIGR01451">
    <property type="entry name" value="B_ant_repeat"/>
    <property type="match status" value="4"/>
</dbReference>
<evidence type="ECO:0000313" key="6">
    <source>
        <dbReference type="Proteomes" id="UP000321938"/>
    </source>
</evidence>
<organism evidence="5 6">
    <name type="scientific">Psychroserpens burtonensis</name>
    <dbReference type="NCBI Taxonomy" id="49278"/>
    <lineage>
        <taxon>Bacteria</taxon>
        <taxon>Pseudomonadati</taxon>
        <taxon>Bacteroidota</taxon>
        <taxon>Flavobacteriia</taxon>
        <taxon>Flavobacteriales</taxon>
        <taxon>Flavobacteriaceae</taxon>
        <taxon>Psychroserpens</taxon>
    </lineage>
</organism>
<dbReference type="InterPro" id="IPR009091">
    <property type="entry name" value="RCC1/BLIP-II"/>
</dbReference>
<keyword evidence="6" id="KW-1185">Reference proteome</keyword>
<feature type="domain" description="DUF11" evidence="3">
    <location>
        <begin position="1253"/>
        <end position="1361"/>
    </location>
</feature>
<feature type="region of interest" description="Disordered" evidence="1">
    <location>
        <begin position="1220"/>
        <end position="1249"/>
    </location>
</feature>